<evidence type="ECO:0000256" key="1">
    <source>
        <dbReference type="SAM" id="Phobius"/>
    </source>
</evidence>
<keyword evidence="4" id="KW-1185">Reference proteome</keyword>
<name>A0A151MBW4_ALLMI</name>
<protein>
    <submittedName>
        <fullName evidence="3">Alpha-1,3-mannosyl-glycoprotein 4-beta-N-acetylglucosaminyltransferase C-like</fullName>
    </submittedName>
</protein>
<proteinExistence type="predicted"/>
<sequence length="674" mass="77978">MLEPRQLRDPRGKTTMKTKKLQKALAWYWRTFPRIFLFLVIIIALFSIIWNKHQEECNCFKMEKAGKEGATHLQAICETLQNQNFTVKRSMMDPLPIPYEYLLGFPPTRKKYLSIGISSIQEKNRKYLLKTIESIFKRSSPMDLKEMVLVVYLANNHFYLNKKTATDIKDEFSSYIESGNLLVIYSSLASYPSLEGLKRSFFDKEKKIQAKSKQNVDYAYLVNFCASLSHYYLMLEDDVICANGFFSVIRQYIEDKNEPWTTVAFSKLGYIGKLYHNEDLPKLARFLLMFYSEMPSDWLLELFYQSKAQKKMITFTPSLFQHIGRISSFHNVENIFKDSEFHEDFGDFGDFIDASCYTDIAVFQDYLAQEVCPPGRGFFWGKNVTTGKTFTMIFQTPIIPLRVQIYTGSTKYPQDILHSGYVEMGKLKTEENGTVTCKYFRKVGDFHIGQFEMDNYEALTEQIDCLRIQGHCCHAAVTWTLSCWPDLGRDANDVIQDATTWAALNLLALQPHCLWACQASQDWRLHVIQHAWDDKQWLEVFWMTRATFQVLLEQLHSCLDHQDTNMQLPLPMDTQMAICLLKLATPTSLHYMGHLFSMGKATIGEAVLDLLITMVPQMYLCNWHGTLSFNGAGVQGQACDLHHCLEGYLWLCYMSLFSVTDEDIATGINMFLSM</sequence>
<comment type="caution">
    <text evidence="3">The sequence shown here is derived from an EMBL/GenBank/DDBJ whole genome shotgun (WGS) entry which is preliminary data.</text>
</comment>
<feature type="transmembrane region" description="Helical" evidence="1">
    <location>
        <begin position="27"/>
        <end position="50"/>
    </location>
</feature>
<dbReference type="eggNOG" id="ENOG502SGHT">
    <property type="taxonomic scope" value="Eukaryota"/>
</dbReference>
<organism evidence="3 4">
    <name type="scientific">Alligator mississippiensis</name>
    <name type="common">American alligator</name>
    <dbReference type="NCBI Taxonomy" id="8496"/>
    <lineage>
        <taxon>Eukaryota</taxon>
        <taxon>Metazoa</taxon>
        <taxon>Chordata</taxon>
        <taxon>Craniata</taxon>
        <taxon>Vertebrata</taxon>
        <taxon>Euteleostomi</taxon>
        <taxon>Archelosauria</taxon>
        <taxon>Archosauria</taxon>
        <taxon>Crocodylia</taxon>
        <taxon>Alligatoridae</taxon>
        <taxon>Alligatorinae</taxon>
        <taxon>Alligator</taxon>
    </lineage>
</organism>
<dbReference type="AlphaFoldDB" id="A0A151MBW4"/>
<keyword evidence="1" id="KW-0812">Transmembrane</keyword>
<dbReference type="STRING" id="8496.A0A151MBW4"/>
<dbReference type="GO" id="GO:0006487">
    <property type="term" value="P:protein N-linked glycosylation"/>
    <property type="evidence" value="ECO:0007669"/>
    <property type="project" value="TreeGrafter"/>
</dbReference>
<feature type="domain" description="MGAT4 conserved region" evidence="2">
    <location>
        <begin position="97"/>
        <end position="341"/>
    </location>
</feature>
<accession>A0A151MBW4</accession>
<dbReference type="InterPro" id="IPR006759">
    <property type="entry name" value="Glyco_transf_54"/>
</dbReference>
<dbReference type="Pfam" id="PF04666">
    <property type="entry name" value="MGAT4_cons"/>
    <property type="match status" value="1"/>
</dbReference>
<dbReference type="InterPro" id="IPR057279">
    <property type="entry name" value="MGAT4"/>
</dbReference>
<dbReference type="Proteomes" id="UP000050525">
    <property type="component" value="Unassembled WGS sequence"/>
</dbReference>
<evidence type="ECO:0000313" key="4">
    <source>
        <dbReference type="Proteomes" id="UP000050525"/>
    </source>
</evidence>
<keyword evidence="1" id="KW-0472">Membrane</keyword>
<evidence type="ECO:0000259" key="2">
    <source>
        <dbReference type="Pfam" id="PF04666"/>
    </source>
</evidence>
<gene>
    <name evidence="3" type="ORF">Y1Q_0000640</name>
</gene>
<dbReference type="GO" id="GO:0008375">
    <property type="term" value="F:acetylglucosaminyltransferase activity"/>
    <property type="evidence" value="ECO:0007669"/>
    <property type="project" value="TreeGrafter"/>
</dbReference>
<keyword evidence="1" id="KW-1133">Transmembrane helix</keyword>
<reference evidence="3 4" key="1">
    <citation type="journal article" date="2012" name="Genome Biol.">
        <title>Sequencing three crocodilian genomes to illuminate the evolution of archosaurs and amniotes.</title>
        <authorList>
            <person name="St John J.A."/>
            <person name="Braun E.L."/>
            <person name="Isberg S.R."/>
            <person name="Miles L.G."/>
            <person name="Chong A.Y."/>
            <person name="Gongora J."/>
            <person name="Dalzell P."/>
            <person name="Moran C."/>
            <person name="Bed'hom B."/>
            <person name="Abzhanov A."/>
            <person name="Burgess S.C."/>
            <person name="Cooksey A.M."/>
            <person name="Castoe T.A."/>
            <person name="Crawford N.G."/>
            <person name="Densmore L.D."/>
            <person name="Drew J.C."/>
            <person name="Edwards S.V."/>
            <person name="Faircloth B.C."/>
            <person name="Fujita M.K."/>
            <person name="Greenwold M.J."/>
            <person name="Hoffmann F.G."/>
            <person name="Howard J.M."/>
            <person name="Iguchi T."/>
            <person name="Janes D.E."/>
            <person name="Khan S.Y."/>
            <person name="Kohno S."/>
            <person name="de Koning A.J."/>
            <person name="Lance S.L."/>
            <person name="McCarthy F.M."/>
            <person name="McCormack J.E."/>
            <person name="Merchant M.E."/>
            <person name="Peterson D.G."/>
            <person name="Pollock D.D."/>
            <person name="Pourmand N."/>
            <person name="Raney B.J."/>
            <person name="Roessler K.A."/>
            <person name="Sanford J.R."/>
            <person name="Sawyer R.H."/>
            <person name="Schmidt C.J."/>
            <person name="Triplett E.W."/>
            <person name="Tuberville T.D."/>
            <person name="Venegas-Anaya M."/>
            <person name="Howard J.T."/>
            <person name="Jarvis E.D."/>
            <person name="Guillette L.J.Jr."/>
            <person name="Glenn T.C."/>
            <person name="Green R.E."/>
            <person name="Ray D.A."/>
        </authorList>
    </citation>
    <scope>NUCLEOTIDE SEQUENCE [LARGE SCALE GENOMIC DNA]</scope>
    <source>
        <strain evidence="3">KSC_2009_1</strain>
    </source>
</reference>
<evidence type="ECO:0000313" key="3">
    <source>
        <dbReference type="EMBL" id="KYO22005.1"/>
    </source>
</evidence>
<dbReference type="PANTHER" id="PTHR12062">
    <property type="entry name" value="N-ACETYLGLUCOSAMINYLTRANSFERASE VI"/>
    <property type="match status" value="1"/>
</dbReference>
<dbReference type="PANTHER" id="PTHR12062:SF29">
    <property type="entry name" value="ALPHA-1,3-MANNOSYL-GLYCOPROTEIN 4-BETA-N-ACETYLGLUCOSAMINYLTRANSFERASE C"/>
    <property type="match status" value="1"/>
</dbReference>
<dbReference type="EMBL" id="AKHW03006283">
    <property type="protein sequence ID" value="KYO22005.1"/>
    <property type="molecule type" value="Genomic_DNA"/>
</dbReference>